<gene>
    <name evidence="2" type="ORF">R54876_GBNLAHCA_00585</name>
</gene>
<dbReference type="EMBL" id="CAWVOH010000001">
    <property type="protein sequence ID" value="CAK8054026.1"/>
    <property type="molecule type" value="Genomic_DNA"/>
</dbReference>
<keyword evidence="1" id="KW-0472">Membrane</keyword>
<dbReference type="NCBIfam" id="TIGR02359">
    <property type="entry name" value="thiW"/>
    <property type="match status" value="1"/>
</dbReference>
<proteinExistence type="predicted"/>
<feature type="transmembrane region" description="Helical" evidence="1">
    <location>
        <begin position="132"/>
        <end position="151"/>
    </location>
</feature>
<dbReference type="PIRSF" id="PIRSF024534">
    <property type="entry name" value="ThiW"/>
    <property type="match status" value="1"/>
</dbReference>
<feature type="transmembrane region" description="Helical" evidence="1">
    <location>
        <begin position="98"/>
        <end position="120"/>
    </location>
</feature>
<feature type="transmembrane region" description="Helical" evidence="1">
    <location>
        <begin position="41"/>
        <end position="66"/>
    </location>
</feature>
<dbReference type="InterPro" id="IPR012652">
    <property type="entry name" value="ThiW"/>
</dbReference>
<dbReference type="RefSeq" id="WP_349641569.1">
    <property type="nucleotide sequence ID" value="NZ_CAWVOH010000001.1"/>
</dbReference>
<comment type="caution">
    <text evidence="2">The sequence shown here is derived from an EMBL/GenBank/DDBJ whole genome shotgun (WGS) entry which is preliminary data.</text>
</comment>
<keyword evidence="1" id="KW-1133">Transmembrane helix</keyword>
<keyword evidence="3" id="KW-1185">Reference proteome</keyword>
<feature type="transmembrane region" description="Helical" evidence="1">
    <location>
        <begin position="12"/>
        <end position="29"/>
    </location>
</feature>
<dbReference type="Gene3D" id="1.10.1760.20">
    <property type="match status" value="1"/>
</dbReference>
<accession>A0ABP0EPI8</accession>
<reference evidence="2 3" key="1">
    <citation type="submission" date="2024-01" db="EMBL/GenBank/DDBJ databases">
        <authorList>
            <person name="Botero Cardona J."/>
        </authorList>
    </citation>
    <scope>NUCLEOTIDE SEQUENCE [LARGE SCALE GENOMIC DNA]</scope>
    <source>
        <strain evidence="2 3">LMG 33000</strain>
    </source>
</reference>
<evidence type="ECO:0000256" key="1">
    <source>
        <dbReference type="SAM" id="Phobius"/>
    </source>
</evidence>
<name>A0ABP0EPI8_9LACO</name>
<protein>
    <submittedName>
        <fullName evidence="2">Membrane (S) component ThiW (ThiW)</fullName>
    </submittedName>
</protein>
<evidence type="ECO:0000313" key="2">
    <source>
        <dbReference type="EMBL" id="CAK8054026.1"/>
    </source>
</evidence>
<keyword evidence="1" id="KW-0812">Transmembrane</keyword>
<organism evidence="2 3">
    <name type="scientific">Eupransor demetentiae</name>
    <dbReference type="NCBI Taxonomy" id="3109584"/>
    <lineage>
        <taxon>Bacteria</taxon>
        <taxon>Bacillati</taxon>
        <taxon>Bacillota</taxon>
        <taxon>Bacilli</taxon>
        <taxon>Lactobacillales</taxon>
        <taxon>Lactobacillaceae</taxon>
        <taxon>Eupransor</taxon>
    </lineage>
</organism>
<dbReference type="Pfam" id="PF09512">
    <property type="entry name" value="ThiW"/>
    <property type="match status" value="1"/>
</dbReference>
<feature type="transmembrane region" description="Helical" evidence="1">
    <location>
        <begin position="72"/>
        <end position="91"/>
    </location>
</feature>
<sequence length="170" mass="18632">MQKNQTLKKLMIVTVMIALDIVLSPIMRVEGMAPMSSVMNIIAAVLLGPFWAVVMATITGIMRMMIYGVPPLALTGAIFGAFCAGLCYRLLPKWPSAMFGEFIGTGIIGSLLSVPVMAWVTGQHNQLNWLLFTPRFVGATIIGSVIAYFILLSLSKIDLFKDVQALFRKF</sequence>
<evidence type="ECO:0000313" key="3">
    <source>
        <dbReference type="Proteomes" id="UP001314241"/>
    </source>
</evidence>
<dbReference type="Proteomes" id="UP001314241">
    <property type="component" value="Unassembled WGS sequence"/>
</dbReference>